<proteinExistence type="predicted"/>
<accession>A0AAE0BHQ7</accession>
<sequence length="658" mass="70225">MSVFKQRVAEPKKASKPPPSLASHDSDSCDNKIPVGNTPETSCGPGQDEASPSKFGSQSAPGVSKSEMNLQITNYPSPKDAHNSRPEKSKDPFLAAVANAAASQRSVQGLNERVRLLGRRWYDHNEYPCTGDSASEEGSNSVKSFQRPPPLRLNQGDRNVGSDAESRRSKRPKTGHVALASIGGHRTQEVGARERGAPATPPTAQRHETYPKLSRYQEDVLAATIEARLQTQQVLEASMQAQQAHHLARQAAHFQQPREVQQARQLAQQVQQAQKQAAQLAQSQQAARFSHPAALSSTQTHPQELLSQQAQSSIDQVLSQLEPQNRGSPAIPSPQHAAGYPAAAMATSLVSQMFLPQSGAMQTADSQPNLASLTAALTGIANVAAFAICFPSASAAAAATLRNVAERNLASYPKQPTTPESQTTAVQHFHLAKSIAENLLAHFARNPPKDAGGGISHSVNSGKASSVLPHSSQKTSQEIQHTPSASIGSVDCGSAGNSSQFQEFLRHRLTTDDLLASASVSHKCSDPRATKGMSNDEKTNAVKTRTNLSLDGGLNSSSADVLRREESEVAIVKQAELLTSRKRNFLLAPTKPKAKHSSSLNDGFKVACKTDGSKQKEVPGKPSENSTVHTTLANDNTTPRFDLNEEYSSSASDDEGAS</sequence>
<feature type="compositionally biased region" description="Polar residues" evidence="1">
    <location>
        <begin position="132"/>
        <end position="144"/>
    </location>
</feature>
<dbReference type="EMBL" id="LGRX02035119">
    <property type="protein sequence ID" value="KAK3236219.1"/>
    <property type="molecule type" value="Genomic_DNA"/>
</dbReference>
<feature type="compositionally biased region" description="Polar residues" evidence="1">
    <location>
        <begin position="295"/>
        <end position="312"/>
    </location>
</feature>
<feature type="region of interest" description="Disordered" evidence="1">
    <location>
        <begin position="446"/>
        <end position="492"/>
    </location>
</feature>
<organism evidence="2 3">
    <name type="scientific">Cymbomonas tetramitiformis</name>
    <dbReference type="NCBI Taxonomy" id="36881"/>
    <lineage>
        <taxon>Eukaryota</taxon>
        <taxon>Viridiplantae</taxon>
        <taxon>Chlorophyta</taxon>
        <taxon>Pyramimonadophyceae</taxon>
        <taxon>Pyramimonadales</taxon>
        <taxon>Pyramimonadaceae</taxon>
        <taxon>Cymbomonas</taxon>
    </lineage>
</organism>
<feature type="region of interest" description="Disordered" evidence="1">
    <location>
        <begin position="129"/>
        <end position="208"/>
    </location>
</feature>
<feature type="compositionally biased region" description="Basic and acidic residues" evidence="1">
    <location>
        <begin position="186"/>
        <end position="196"/>
    </location>
</feature>
<feature type="region of interest" description="Disordered" evidence="1">
    <location>
        <begin position="1"/>
        <end position="93"/>
    </location>
</feature>
<feature type="region of interest" description="Disordered" evidence="1">
    <location>
        <begin position="282"/>
        <end position="312"/>
    </location>
</feature>
<feature type="compositionally biased region" description="Polar residues" evidence="1">
    <location>
        <begin position="54"/>
        <end position="76"/>
    </location>
</feature>
<evidence type="ECO:0000313" key="2">
    <source>
        <dbReference type="EMBL" id="KAK3236219.1"/>
    </source>
</evidence>
<keyword evidence="3" id="KW-1185">Reference proteome</keyword>
<protein>
    <submittedName>
        <fullName evidence="2">Uncharacterized protein</fullName>
    </submittedName>
</protein>
<evidence type="ECO:0000313" key="3">
    <source>
        <dbReference type="Proteomes" id="UP001190700"/>
    </source>
</evidence>
<feature type="compositionally biased region" description="Basic and acidic residues" evidence="1">
    <location>
        <begin position="79"/>
        <end position="91"/>
    </location>
</feature>
<feature type="region of interest" description="Disordered" evidence="1">
    <location>
        <begin position="590"/>
        <end position="658"/>
    </location>
</feature>
<gene>
    <name evidence="2" type="ORF">CYMTET_53620</name>
</gene>
<evidence type="ECO:0000256" key="1">
    <source>
        <dbReference type="SAM" id="MobiDB-lite"/>
    </source>
</evidence>
<feature type="compositionally biased region" description="Polar residues" evidence="1">
    <location>
        <begin position="457"/>
        <end position="487"/>
    </location>
</feature>
<dbReference type="Proteomes" id="UP001190700">
    <property type="component" value="Unassembled WGS sequence"/>
</dbReference>
<comment type="caution">
    <text evidence="2">The sequence shown here is derived from an EMBL/GenBank/DDBJ whole genome shotgun (WGS) entry which is preliminary data.</text>
</comment>
<feature type="compositionally biased region" description="Polar residues" evidence="1">
    <location>
        <begin position="623"/>
        <end position="639"/>
    </location>
</feature>
<reference evidence="2 3" key="1">
    <citation type="journal article" date="2015" name="Genome Biol. Evol.">
        <title>Comparative Genomics of a Bacterivorous Green Alga Reveals Evolutionary Causalities and Consequences of Phago-Mixotrophic Mode of Nutrition.</title>
        <authorList>
            <person name="Burns J.A."/>
            <person name="Paasch A."/>
            <person name="Narechania A."/>
            <person name="Kim E."/>
        </authorList>
    </citation>
    <scope>NUCLEOTIDE SEQUENCE [LARGE SCALE GENOMIC DNA]</scope>
    <source>
        <strain evidence="2 3">PLY_AMNH</strain>
    </source>
</reference>
<name>A0AAE0BHQ7_9CHLO</name>
<dbReference type="AlphaFoldDB" id="A0AAE0BHQ7"/>